<dbReference type="InterPro" id="IPR000866">
    <property type="entry name" value="AhpC/TSA"/>
</dbReference>
<dbReference type="GO" id="GO:0030313">
    <property type="term" value="C:cell envelope"/>
    <property type="evidence" value="ECO:0007669"/>
    <property type="project" value="UniProtKB-SubCell"/>
</dbReference>
<dbReference type="Gene3D" id="3.40.30.10">
    <property type="entry name" value="Glutaredoxin"/>
    <property type="match status" value="1"/>
</dbReference>
<dbReference type="RefSeq" id="WP_169660538.1">
    <property type="nucleotide sequence ID" value="NZ_JABANE010000152.1"/>
</dbReference>
<keyword evidence="4" id="KW-0676">Redox-active center</keyword>
<dbReference type="Pfam" id="PF00578">
    <property type="entry name" value="AhpC-TSA"/>
    <property type="match status" value="1"/>
</dbReference>
<keyword evidence="2" id="KW-0201">Cytochrome c-type biogenesis</keyword>
<dbReference type="PROSITE" id="PS51352">
    <property type="entry name" value="THIOREDOXIN_2"/>
    <property type="match status" value="1"/>
</dbReference>
<feature type="domain" description="Thioredoxin" evidence="5">
    <location>
        <begin position="139"/>
        <end position="276"/>
    </location>
</feature>
<dbReference type="PANTHER" id="PTHR42852">
    <property type="entry name" value="THIOL:DISULFIDE INTERCHANGE PROTEIN DSBE"/>
    <property type="match status" value="1"/>
</dbReference>
<dbReference type="Proteomes" id="UP000576082">
    <property type="component" value="Unassembled WGS sequence"/>
</dbReference>
<dbReference type="EMBL" id="JABANE010000152">
    <property type="protein sequence ID" value="NME72344.1"/>
    <property type="molecule type" value="Genomic_DNA"/>
</dbReference>
<gene>
    <name evidence="6" type="ORF">HHU12_30565</name>
</gene>
<organism evidence="6 7">
    <name type="scientific">Flammeovirga aprica JL-4</name>
    <dbReference type="NCBI Taxonomy" id="694437"/>
    <lineage>
        <taxon>Bacteria</taxon>
        <taxon>Pseudomonadati</taxon>
        <taxon>Bacteroidota</taxon>
        <taxon>Cytophagia</taxon>
        <taxon>Cytophagales</taxon>
        <taxon>Flammeovirgaceae</taxon>
        <taxon>Flammeovirga</taxon>
    </lineage>
</organism>
<evidence type="ECO:0000256" key="1">
    <source>
        <dbReference type="ARBA" id="ARBA00004196"/>
    </source>
</evidence>
<dbReference type="SUPFAM" id="SSF52833">
    <property type="entry name" value="Thioredoxin-like"/>
    <property type="match status" value="1"/>
</dbReference>
<keyword evidence="7" id="KW-1185">Reference proteome</keyword>
<dbReference type="AlphaFoldDB" id="A0A7X9XD72"/>
<dbReference type="CDD" id="cd02966">
    <property type="entry name" value="TlpA_like_family"/>
    <property type="match status" value="1"/>
</dbReference>
<dbReference type="InterPro" id="IPR036249">
    <property type="entry name" value="Thioredoxin-like_sf"/>
</dbReference>
<name>A0A7X9XD72_9BACT</name>
<dbReference type="PROSITE" id="PS51257">
    <property type="entry name" value="PROKAR_LIPOPROTEIN"/>
    <property type="match status" value="1"/>
</dbReference>
<dbReference type="GO" id="GO:0017004">
    <property type="term" value="P:cytochrome complex assembly"/>
    <property type="evidence" value="ECO:0007669"/>
    <property type="project" value="UniProtKB-KW"/>
</dbReference>
<dbReference type="PANTHER" id="PTHR42852:SF6">
    <property type="entry name" value="THIOL:DISULFIDE INTERCHANGE PROTEIN DSBE"/>
    <property type="match status" value="1"/>
</dbReference>
<comment type="subcellular location">
    <subcellularLocation>
        <location evidence="1">Cell envelope</location>
    </subcellularLocation>
</comment>
<dbReference type="InterPro" id="IPR050553">
    <property type="entry name" value="Thioredoxin_ResA/DsbE_sf"/>
</dbReference>
<evidence type="ECO:0000313" key="7">
    <source>
        <dbReference type="Proteomes" id="UP000576082"/>
    </source>
</evidence>
<keyword evidence="3" id="KW-1015">Disulfide bond</keyword>
<evidence type="ECO:0000313" key="6">
    <source>
        <dbReference type="EMBL" id="NME72344.1"/>
    </source>
</evidence>
<protein>
    <submittedName>
        <fullName evidence="6">Redoxin domain-containing protein</fullName>
    </submittedName>
</protein>
<dbReference type="InterPro" id="IPR013766">
    <property type="entry name" value="Thioredoxin_domain"/>
</dbReference>
<evidence type="ECO:0000256" key="3">
    <source>
        <dbReference type="ARBA" id="ARBA00023157"/>
    </source>
</evidence>
<dbReference type="InterPro" id="IPR017937">
    <property type="entry name" value="Thioredoxin_CS"/>
</dbReference>
<accession>A0A7X9XD72</accession>
<evidence type="ECO:0000256" key="4">
    <source>
        <dbReference type="ARBA" id="ARBA00023284"/>
    </source>
</evidence>
<sequence>MNKLLLNFTAVFLIFSCQPQTEKQENFPNAQTYFQKIGNAQNRIEQLANMIIEKPQNDGEFYKNDSIMALWGIANEKFLTSFADAYGNVPTDSLLQMFNGYIPEPLVQKIQPSDWETPIGKNAKKQYNEFLKYYDEFNKLIGKPLCEAETTIKALDGTEKDLQKLVADGTFLIDMWASWCAPCRTFNRNFKKQYVAFKDKGIETISISIDKKEKAFEQASKRDQLPWQNYLDANQFLKKRLGVQGVPFQLLVKDGIIVKIVIAEKVEEEILAYINQ</sequence>
<dbReference type="PROSITE" id="PS00194">
    <property type="entry name" value="THIOREDOXIN_1"/>
    <property type="match status" value="1"/>
</dbReference>
<evidence type="ECO:0000259" key="5">
    <source>
        <dbReference type="PROSITE" id="PS51352"/>
    </source>
</evidence>
<reference evidence="6 7" key="1">
    <citation type="submission" date="2020-04" db="EMBL/GenBank/DDBJ databases">
        <title>Flammeovirga sp. SR4, a novel species isolated from seawater.</title>
        <authorList>
            <person name="Wang X."/>
        </authorList>
    </citation>
    <scope>NUCLEOTIDE SEQUENCE [LARGE SCALE GENOMIC DNA]</scope>
    <source>
        <strain evidence="6 7">ATCC 23126</strain>
    </source>
</reference>
<evidence type="ECO:0000256" key="2">
    <source>
        <dbReference type="ARBA" id="ARBA00022748"/>
    </source>
</evidence>
<proteinExistence type="predicted"/>
<comment type="caution">
    <text evidence="6">The sequence shown here is derived from an EMBL/GenBank/DDBJ whole genome shotgun (WGS) entry which is preliminary data.</text>
</comment>